<dbReference type="Proteomes" id="UP000829398">
    <property type="component" value="Chromosome 6"/>
</dbReference>
<reference evidence="2" key="1">
    <citation type="journal article" date="2023" name="Hortic. Res.">
        <title>A chromosome-level phased genome enabling allele-level studies in sweet orange: a case study on citrus Huanglongbing tolerance.</title>
        <authorList>
            <person name="Wu B."/>
            <person name="Yu Q."/>
            <person name="Deng Z."/>
            <person name="Duan Y."/>
            <person name="Luo F."/>
            <person name="Gmitter F. Jr."/>
        </authorList>
    </citation>
    <scope>NUCLEOTIDE SEQUENCE [LARGE SCALE GENOMIC DNA]</scope>
    <source>
        <strain evidence="2">cv. Valencia</strain>
    </source>
</reference>
<gene>
    <name evidence="1" type="ORF">KPL71_018737</name>
</gene>
<name>A0ACB8K073_CITSI</name>
<protein>
    <submittedName>
        <fullName evidence="1">Uncharacterized protein</fullName>
    </submittedName>
</protein>
<evidence type="ECO:0000313" key="2">
    <source>
        <dbReference type="Proteomes" id="UP000829398"/>
    </source>
</evidence>
<proteinExistence type="predicted"/>
<comment type="caution">
    <text evidence="1">The sequence shown here is derived from an EMBL/GenBank/DDBJ whole genome shotgun (WGS) entry which is preliminary data.</text>
</comment>
<sequence>MASADLIKDSSVNKSPTKALHLAAGIEQEEEEEEEEELFEINLEAVNSIPPPQYYWESYVTATSNTLLANCLLPISDVSSAIPIVSKSSSDMLSAAERMANLIMVAESVKNFPGKFLWVPCNYTGTCGIS</sequence>
<keyword evidence="2" id="KW-1185">Reference proteome</keyword>
<accession>A0ACB8K073</accession>
<dbReference type="EMBL" id="CM039175">
    <property type="protein sequence ID" value="KAH9738277.1"/>
    <property type="molecule type" value="Genomic_DNA"/>
</dbReference>
<organism evidence="1 2">
    <name type="scientific">Citrus sinensis</name>
    <name type="common">Sweet orange</name>
    <name type="synonym">Citrus aurantium var. sinensis</name>
    <dbReference type="NCBI Taxonomy" id="2711"/>
    <lineage>
        <taxon>Eukaryota</taxon>
        <taxon>Viridiplantae</taxon>
        <taxon>Streptophyta</taxon>
        <taxon>Embryophyta</taxon>
        <taxon>Tracheophyta</taxon>
        <taxon>Spermatophyta</taxon>
        <taxon>Magnoliopsida</taxon>
        <taxon>eudicotyledons</taxon>
        <taxon>Gunneridae</taxon>
        <taxon>Pentapetalae</taxon>
        <taxon>rosids</taxon>
        <taxon>malvids</taxon>
        <taxon>Sapindales</taxon>
        <taxon>Rutaceae</taxon>
        <taxon>Aurantioideae</taxon>
        <taxon>Citrus</taxon>
    </lineage>
</organism>
<evidence type="ECO:0000313" key="1">
    <source>
        <dbReference type="EMBL" id="KAH9738277.1"/>
    </source>
</evidence>